<dbReference type="AlphaFoldDB" id="A0A9Q3KZN3"/>
<accession>A0A9Q3KZN3</accession>
<evidence type="ECO:0000313" key="2">
    <source>
        <dbReference type="EMBL" id="MBW0590039.1"/>
    </source>
</evidence>
<dbReference type="EMBL" id="AVOT02136707">
    <property type="protein sequence ID" value="MBW0590039.1"/>
    <property type="molecule type" value="Genomic_DNA"/>
</dbReference>
<proteinExistence type="predicted"/>
<feature type="region of interest" description="Disordered" evidence="1">
    <location>
        <begin position="25"/>
        <end position="47"/>
    </location>
</feature>
<reference evidence="2" key="1">
    <citation type="submission" date="2021-03" db="EMBL/GenBank/DDBJ databases">
        <title>Draft genome sequence of rust myrtle Austropuccinia psidii MF-1, a brazilian biotype.</title>
        <authorList>
            <person name="Quecine M.C."/>
            <person name="Pachon D.M.R."/>
            <person name="Bonatelli M.L."/>
            <person name="Correr F.H."/>
            <person name="Franceschini L.M."/>
            <person name="Leite T.F."/>
            <person name="Margarido G.R.A."/>
            <person name="Almeida C.A."/>
            <person name="Ferrarezi J.A."/>
            <person name="Labate C.A."/>
        </authorList>
    </citation>
    <scope>NUCLEOTIDE SEQUENCE</scope>
    <source>
        <strain evidence="2">MF-1</strain>
    </source>
</reference>
<sequence>MVPHIWLQSITQDLPSNNGEGHISYGPRPCGLVNGPKDPQDSQHVGQFGPWGALVTPMDRILRRTDHTDHRTPKMAKGPKRDLNHKIIKMAIVMAKKPNLTQILKDNGEKPPPWMKPKVNQD</sequence>
<organism evidence="2 3">
    <name type="scientific">Austropuccinia psidii MF-1</name>
    <dbReference type="NCBI Taxonomy" id="1389203"/>
    <lineage>
        <taxon>Eukaryota</taxon>
        <taxon>Fungi</taxon>
        <taxon>Dikarya</taxon>
        <taxon>Basidiomycota</taxon>
        <taxon>Pucciniomycotina</taxon>
        <taxon>Pucciniomycetes</taxon>
        <taxon>Pucciniales</taxon>
        <taxon>Sphaerophragmiaceae</taxon>
        <taxon>Austropuccinia</taxon>
    </lineage>
</organism>
<keyword evidence="3" id="KW-1185">Reference proteome</keyword>
<dbReference type="Proteomes" id="UP000765509">
    <property type="component" value="Unassembled WGS sequence"/>
</dbReference>
<comment type="caution">
    <text evidence="2">The sequence shown here is derived from an EMBL/GenBank/DDBJ whole genome shotgun (WGS) entry which is preliminary data.</text>
</comment>
<protein>
    <submittedName>
        <fullName evidence="2">Uncharacterized protein</fullName>
    </submittedName>
</protein>
<evidence type="ECO:0000256" key="1">
    <source>
        <dbReference type="SAM" id="MobiDB-lite"/>
    </source>
</evidence>
<gene>
    <name evidence="2" type="ORF">O181_129754</name>
</gene>
<feature type="region of interest" description="Disordered" evidence="1">
    <location>
        <begin position="99"/>
        <end position="122"/>
    </location>
</feature>
<name>A0A9Q3KZN3_9BASI</name>
<evidence type="ECO:0000313" key="3">
    <source>
        <dbReference type="Proteomes" id="UP000765509"/>
    </source>
</evidence>
<feature type="region of interest" description="Disordered" evidence="1">
    <location>
        <begin position="64"/>
        <end position="83"/>
    </location>
</feature>